<dbReference type="FunFam" id="3.40.1670.10:FF:000004">
    <property type="entry name" value="Ferulic acid decarboxylase 1"/>
    <property type="match status" value="1"/>
</dbReference>
<comment type="cofactor">
    <cofactor evidence="9">
        <name>prenylated FMN</name>
        <dbReference type="ChEBI" id="CHEBI:87746"/>
    </cofactor>
</comment>
<sequence length="346" mass="38589">MWILQTPDKKWTNWSIARGMVVDDKHITGLVIKPQHIRQIADSWAAIGKANEIPFALCFGVPPAAILVSSMPIPEGVSESDYVGAILGESVPVVKCETNDLMVPATSEMVFEGTLSLTDTHLEGPFGEMHGYVFKSQGHPCPLYTVKAMSYRDNAILPVSNPGLCTDETHTLIGSLVATEAKELAIESGLPILDAFMPYEAQALWLILKVDLKGLQALKTTPEEFCKKVGDIYFRTKVGFIVHEIILVADDIDIFNFKEVIWAYVTRHTPVADQMAFDDVTSFPLAPFVSQSSRSKTMKGGKCVTNCIFRQQYERSFDYITCNFEKGYPKGLVDKVNDNWKRYGYK</sequence>
<dbReference type="HOGENOM" id="CLU_023348_0_0_1"/>
<dbReference type="SUPFAM" id="SSF50475">
    <property type="entry name" value="FMN-binding split barrel"/>
    <property type="match status" value="1"/>
</dbReference>
<evidence type="ECO:0000256" key="1">
    <source>
        <dbReference type="ARBA" id="ARBA00001936"/>
    </source>
</evidence>
<name>G2WBR5_YEASK</name>
<evidence type="ECO:0000313" key="16">
    <source>
        <dbReference type="Proteomes" id="UP000001608"/>
    </source>
</evidence>
<dbReference type="InterPro" id="IPR049381">
    <property type="entry name" value="UbiD-like_C"/>
</dbReference>
<dbReference type="PANTHER" id="PTHR30108">
    <property type="entry name" value="3-OCTAPRENYL-4-HYDROXYBENZOATE CARBOXY-LYASE-RELATED"/>
    <property type="match status" value="1"/>
</dbReference>
<evidence type="ECO:0000256" key="11">
    <source>
        <dbReference type="ARBA" id="ARBA00066982"/>
    </source>
</evidence>
<dbReference type="GO" id="GO:0005737">
    <property type="term" value="C:cytoplasm"/>
    <property type="evidence" value="ECO:0007669"/>
    <property type="project" value="TreeGrafter"/>
</dbReference>
<dbReference type="Gene3D" id="1.20.5.4570">
    <property type="match status" value="1"/>
</dbReference>
<dbReference type="EMBL" id="DG000040">
    <property type="protein sequence ID" value="GAA22747.1"/>
    <property type="molecule type" value="Genomic_DNA"/>
</dbReference>
<keyword evidence="5" id="KW-0479">Metal-binding</keyword>
<evidence type="ECO:0000256" key="7">
    <source>
        <dbReference type="ARBA" id="ARBA00023211"/>
    </source>
</evidence>
<gene>
    <name evidence="15" type="primary">K7_YDR539Wb</name>
    <name evidence="15" type="ORF">SYK7_017771</name>
</gene>
<feature type="domain" description="3-octaprenyl-4-hydroxybenzoate carboxy-lyase-like C-terminal" evidence="14">
    <location>
        <begin position="171"/>
        <end position="307"/>
    </location>
</feature>
<dbReference type="PANTHER" id="PTHR30108:SF17">
    <property type="entry name" value="FERULIC ACID DECARBOXYLASE 1"/>
    <property type="match status" value="1"/>
</dbReference>
<evidence type="ECO:0000256" key="3">
    <source>
        <dbReference type="ARBA" id="ARBA00022630"/>
    </source>
</evidence>
<dbReference type="Pfam" id="PF20696">
    <property type="entry name" value="UbiD_C"/>
    <property type="match status" value="1"/>
</dbReference>
<dbReference type="NCBIfam" id="TIGR00148">
    <property type="entry name" value="UbiD family decarboxylase"/>
    <property type="match status" value="1"/>
</dbReference>
<proteinExistence type="predicted"/>
<evidence type="ECO:0000256" key="8">
    <source>
        <dbReference type="ARBA" id="ARBA00023239"/>
    </source>
</evidence>
<protein>
    <recommendedName>
        <fullName evidence="12">Ferulic acid decarboxylase 1</fullName>
        <ecNumber evidence="11">4.1.1.102</ecNumber>
    </recommendedName>
</protein>
<evidence type="ECO:0000313" key="15">
    <source>
        <dbReference type="EMBL" id="GAA22747.1"/>
    </source>
</evidence>
<dbReference type="SUPFAM" id="SSF143968">
    <property type="entry name" value="UbiD C-terminal domain-like"/>
    <property type="match status" value="1"/>
</dbReference>
<dbReference type="Gene3D" id="3.40.1670.10">
    <property type="entry name" value="UbiD C-terminal domain-like"/>
    <property type="match status" value="1"/>
</dbReference>
<dbReference type="GO" id="GO:0046872">
    <property type="term" value="F:metal ion binding"/>
    <property type="evidence" value="ECO:0007669"/>
    <property type="project" value="UniProtKB-KW"/>
</dbReference>
<dbReference type="AlphaFoldDB" id="G2WBR5"/>
<comment type="caution">
    <text evidence="15">The sequence shown here is derived from an EMBL/GenBank/DDBJ whole genome shotgun (WGS) entry which is preliminary data.</text>
</comment>
<evidence type="ECO:0000256" key="9">
    <source>
        <dbReference type="ARBA" id="ARBA00049936"/>
    </source>
</evidence>
<dbReference type="GO" id="GO:0016831">
    <property type="term" value="F:carboxy-lyase activity"/>
    <property type="evidence" value="ECO:0007669"/>
    <property type="project" value="UniProtKB-KW"/>
</dbReference>
<dbReference type="InterPro" id="IPR002830">
    <property type="entry name" value="UbiD"/>
</dbReference>
<dbReference type="Proteomes" id="UP000001608">
    <property type="component" value="Chromosome 4"/>
</dbReference>
<dbReference type="GO" id="GO:0046281">
    <property type="term" value="P:cinnamic acid catabolic process"/>
    <property type="evidence" value="ECO:0007669"/>
    <property type="project" value="TreeGrafter"/>
</dbReference>
<evidence type="ECO:0000256" key="12">
    <source>
        <dbReference type="ARBA" id="ARBA00072003"/>
    </source>
</evidence>
<keyword evidence="6" id="KW-0210">Decarboxylase</keyword>
<evidence type="ECO:0000259" key="14">
    <source>
        <dbReference type="Pfam" id="PF20696"/>
    </source>
</evidence>
<feature type="domain" description="3-octaprenyl-4-hydroxybenzoate carboxy-lyase-like Rift-related" evidence="13">
    <location>
        <begin position="2"/>
        <end position="163"/>
    </location>
</feature>
<dbReference type="EC" id="4.1.1.102" evidence="11"/>
<comment type="catalytic activity">
    <reaction evidence="10">
        <text>(E)-cinnamate + H(+) = styrene + CO2</text>
        <dbReference type="Rhea" id="RHEA:46920"/>
        <dbReference type="ChEBI" id="CHEBI:15378"/>
        <dbReference type="ChEBI" id="CHEBI:15669"/>
        <dbReference type="ChEBI" id="CHEBI:16526"/>
        <dbReference type="ChEBI" id="CHEBI:27452"/>
        <dbReference type="EC" id="4.1.1.102"/>
    </reaction>
</comment>
<evidence type="ECO:0000259" key="13">
    <source>
        <dbReference type="Pfam" id="PF01977"/>
    </source>
</evidence>
<accession>G2WBR5</accession>
<keyword evidence="8" id="KW-0456">Lyase</keyword>
<dbReference type="OrthoDB" id="4878259at2759"/>
<reference evidence="15 16" key="1">
    <citation type="journal article" date="2011" name="DNA Res.">
        <title>Whole-genome sequencing of sake yeast Saccharomyces cerevisiae Kyokai no. 7.</title>
        <authorList>
            <person name="Akao T."/>
            <person name="Yashiro I."/>
            <person name="Hosoyama A."/>
            <person name="Kitagaki H."/>
            <person name="Horikawa H."/>
            <person name="Watanabe D."/>
            <person name="Akada R."/>
            <person name="Ando Y."/>
            <person name="Harashima S."/>
            <person name="Inoue T."/>
            <person name="Inoue Y."/>
            <person name="Kajiwara S."/>
            <person name="Kitamoto K."/>
            <person name="Kitamoto N."/>
            <person name="Kobayashi O."/>
            <person name="Kuhara S."/>
            <person name="Masubuchi T."/>
            <person name="Mizoguchi H."/>
            <person name="Nakao Y."/>
            <person name="Nakazato A."/>
            <person name="Namise M."/>
            <person name="Oba T."/>
            <person name="Ogata T."/>
            <person name="Ohta A."/>
            <person name="Sato M."/>
            <person name="Shibasaki S."/>
            <person name="Takatsume Y."/>
            <person name="Tanimoto S."/>
            <person name="Tsuboi H."/>
            <person name="Nishimura A."/>
            <person name="Yoda K."/>
            <person name="Ishikawa T."/>
            <person name="Iwashita K."/>
            <person name="Fujita N."/>
            <person name="Shimoi H."/>
        </authorList>
    </citation>
    <scope>NUCLEOTIDE SEQUENCE [LARGE SCALE GENOMIC DNA]</scope>
    <source>
        <strain evidence="16">Kyokai no. 7 / NBRC 101557</strain>
    </source>
</reference>
<evidence type="ECO:0000256" key="2">
    <source>
        <dbReference type="ARBA" id="ARBA00022490"/>
    </source>
</evidence>
<evidence type="ECO:0000256" key="10">
    <source>
        <dbReference type="ARBA" id="ARBA00051594"/>
    </source>
</evidence>
<keyword evidence="4" id="KW-0288">FMN</keyword>
<comment type="cofactor">
    <cofactor evidence="1">
        <name>Mn(2+)</name>
        <dbReference type="ChEBI" id="CHEBI:29035"/>
    </cofactor>
</comment>
<evidence type="ECO:0000256" key="6">
    <source>
        <dbReference type="ARBA" id="ARBA00022793"/>
    </source>
</evidence>
<evidence type="ECO:0000256" key="5">
    <source>
        <dbReference type="ARBA" id="ARBA00022723"/>
    </source>
</evidence>
<dbReference type="Pfam" id="PF01977">
    <property type="entry name" value="UbiD"/>
    <property type="match status" value="1"/>
</dbReference>
<organism evidence="15 16">
    <name type="scientific">Saccharomyces cerevisiae (strain Kyokai no. 7 / NBRC 101557)</name>
    <name type="common">Baker's yeast</name>
    <dbReference type="NCBI Taxonomy" id="721032"/>
    <lineage>
        <taxon>Eukaryota</taxon>
        <taxon>Fungi</taxon>
        <taxon>Dikarya</taxon>
        <taxon>Ascomycota</taxon>
        <taxon>Saccharomycotina</taxon>
        <taxon>Saccharomycetes</taxon>
        <taxon>Saccharomycetales</taxon>
        <taxon>Saccharomycetaceae</taxon>
        <taxon>Saccharomyces</taxon>
    </lineage>
</organism>
<keyword evidence="2" id="KW-0963">Cytoplasm</keyword>
<evidence type="ECO:0000256" key="4">
    <source>
        <dbReference type="ARBA" id="ARBA00022643"/>
    </source>
</evidence>
<keyword evidence="7" id="KW-0464">Manganese</keyword>
<keyword evidence="3" id="KW-0285">Flavoprotein</keyword>
<dbReference type="GO" id="GO:0033494">
    <property type="term" value="P:ferulate metabolic process"/>
    <property type="evidence" value="ECO:0007669"/>
    <property type="project" value="TreeGrafter"/>
</dbReference>
<dbReference type="InterPro" id="IPR048304">
    <property type="entry name" value="UbiD_Rift_dom"/>
</dbReference>